<keyword evidence="2" id="KW-1185">Reference proteome</keyword>
<sequence>MKNVSHHFLVRYLLSTGLVLITLMFQPLAIAGKTTHHHQQQPTQPANPSMRLSVEKIIDKNDKKIVIFKLTDAKTHQPVRLSDLDEVHTQRIHVLIIDDSLTDYSHVHPKALEELGIYEFEWKPSQRNASYRVWADLLPVKTKTQEYLVADLTTKPHHQASRVNSHPFYESIVDGYKFQLSFDKKELKAGKPVTGKILVTNVRGKPIRTLEPVMGAFAHIVGFNDDLKTIVHIHPMGQEPSQATDRGGPELVFHLEPEKAGFVKIFAQVRIEGKELFVPFGIVVKKA</sequence>
<dbReference type="STRING" id="45067.Llan_0666"/>
<proteinExistence type="predicted"/>
<evidence type="ECO:0000313" key="2">
    <source>
        <dbReference type="Proteomes" id="UP000054869"/>
    </source>
</evidence>
<dbReference type="Proteomes" id="UP000054869">
    <property type="component" value="Unassembled WGS sequence"/>
</dbReference>
<dbReference type="PATRIC" id="fig|45067.4.peg.693"/>
<evidence type="ECO:0000313" key="1">
    <source>
        <dbReference type="EMBL" id="KTD23885.1"/>
    </source>
</evidence>
<gene>
    <name evidence="1" type="ORF">Llan_0666</name>
</gene>
<comment type="caution">
    <text evidence="1">The sequence shown here is derived from an EMBL/GenBank/DDBJ whole genome shotgun (WGS) entry which is preliminary data.</text>
</comment>
<accession>A0A0W0VVF5</accession>
<organism evidence="1 2">
    <name type="scientific">Legionella lansingensis</name>
    <dbReference type="NCBI Taxonomy" id="45067"/>
    <lineage>
        <taxon>Bacteria</taxon>
        <taxon>Pseudomonadati</taxon>
        <taxon>Pseudomonadota</taxon>
        <taxon>Gammaproteobacteria</taxon>
        <taxon>Legionellales</taxon>
        <taxon>Legionellaceae</taxon>
        <taxon>Legionella</taxon>
    </lineage>
</organism>
<evidence type="ECO:0008006" key="3">
    <source>
        <dbReference type="Google" id="ProtNLM"/>
    </source>
</evidence>
<dbReference type="AlphaFoldDB" id="A0A0W0VVF5"/>
<dbReference type="EMBL" id="LNYI01000011">
    <property type="protein sequence ID" value="KTD23885.1"/>
    <property type="molecule type" value="Genomic_DNA"/>
</dbReference>
<name>A0A0W0VVF5_9GAMM</name>
<dbReference type="eggNOG" id="COG2217">
    <property type="taxonomic scope" value="Bacteria"/>
</dbReference>
<dbReference type="RefSeq" id="WP_035914722.1">
    <property type="nucleotide sequence ID" value="NZ_CAAAJD010000001.1"/>
</dbReference>
<reference evidence="1 2" key="1">
    <citation type="submission" date="2015-11" db="EMBL/GenBank/DDBJ databases">
        <title>Genomic analysis of 38 Legionella species identifies large and diverse effector repertoires.</title>
        <authorList>
            <person name="Burstein D."/>
            <person name="Amaro F."/>
            <person name="Zusman T."/>
            <person name="Lifshitz Z."/>
            <person name="Cohen O."/>
            <person name="Gilbert J.A."/>
            <person name="Pupko T."/>
            <person name="Shuman H.A."/>
            <person name="Segal G."/>
        </authorList>
    </citation>
    <scope>NUCLEOTIDE SEQUENCE [LARGE SCALE GENOMIC DNA]</scope>
    <source>
        <strain evidence="1 2">ATCC 49751</strain>
    </source>
</reference>
<protein>
    <recommendedName>
        <fullName evidence="3">Secreted protein</fullName>
    </recommendedName>
</protein>